<evidence type="ECO:0000313" key="3">
    <source>
        <dbReference type="Proteomes" id="UP000587586"/>
    </source>
</evidence>
<reference evidence="3" key="1">
    <citation type="submission" date="2020-06" db="EMBL/GenBank/DDBJ databases">
        <title>Draft genomic sequecing of Geomonas sp. Red745.</title>
        <authorList>
            <person name="Itoh H."/>
            <person name="Xu Z.X."/>
            <person name="Ushijima N."/>
            <person name="Masuda Y."/>
            <person name="Shiratori Y."/>
            <person name="Senoo K."/>
        </authorList>
    </citation>
    <scope>NUCLEOTIDE SEQUENCE [LARGE SCALE GENOMIC DNA]</scope>
    <source>
        <strain evidence="3">Red745</strain>
    </source>
</reference>
<comment type="caution">
    <text evidence="2">The sequence shown here is derived from an EMBL/GenBank/DDBJ whole genome shotgun (WGS) entry which is preliminary data.</text>
</comment>
<evidence type="ECO:0000313" key="2">
    <source>
        <dbReference type="EMBL" id="GFO67484.1"/>
    </source>
</evidence>
<accession>A0A6V8N6D7</accession>
<keyword evidence="1" id="KW-1133">Transmembrane helix</keyword>
<dbReference type="Proteomes" id="UP000587586">
    <property type="component" value="Unassembled WGS sequence"/>
</dbReference>
<keyword evidence="3" id="KW-1185">Reference proteome</keyword>
<feature type="transmembrane region" description="Helical" evidence="1">
    <location>
        <begin position="177"/>
        <end position="197"/>
    </location>
</feature>
<feature type="transmembrane region" description="Helical" evidence="1">
    <location>
        <begin position="21"/>
        <end position="40"/>
    </location>
</feature>
<gene>
    <name evidence="2" type="ORF">GMLC_10630</name>
</gene>
<evidence type="ECO:0000256" key="1">
    <source>
        <dbReference type="SAM" id="Phobius"/>
    </source>
</evidence>
<keyword evidence="1" id="KW-0472">Membrane</keyword>
<dbReference type="EMBL" id="BLXZ01000002">
    <property type="protein sequence ID" value="GFO67484.1"/>
    <property type="molecule type" value="Genomic_DNA"/>
</dbReference>
<organism evidence="2 3">
    <name type="scientific">Geomonas limicola</name>
    <dbReference type="NCBI Taxonomy" id="2740186"/>
    <lineage>
        <taxon>Bacteria</taxon>
        <taxon>Pseudomonadati</taxon>
        <taxon>Thermodesulfobacteriota</taxon>
        <taxon>Desulfuromonadia</taxon>
        <taxon>Geobacterales</taxon>
        <taxon>Geobacteraceae</taxon>
        <taxon>Geomonas</taxon>
    </lineage>
</organism>
<dbReference type="AlphaFoldDB" id="A0A6V8N6D7"/>
<proteinExistence type="predicted"/>
<name>A0A6V8N6D7_9BACT</name>
<keyword evidence="1" id="KW-0812">Transmembrane</keyword>
<protein>
    <submittedName>
        <fullName evidence="2">Uncharacterized protein</fullName>
    </submittedName>
</protein>
<sequence length="436" mass="50080">MAGYQGFVATTYQLIRSKWRVFLTSFVLSALLSTVIFIKVNYEPYYLTKGIEYEHEAKQLCKVVQILSKSLAGPGDHVAVLNGINGVISLTHSYVQIAFGDDLSFDNGKKRSVDAERSIVAYNHSFKSGFGTVKISTLRSNKPKLKDHLYRAWTWSAVEFVKDRQGYLQHKSYLRSTFLYITLAVVWTFAIFMLSLLRSKYEENIFLNSQLVKEGYYLRKEYDTLSEEIEELVAGGVAGDSDLIADKRQKLKDLEAELGNIHAKTNINMMNAKMEYFEPNYAYTIEEIREKLCISTITNNSDISVISYSDRYFQRESHVRFFIELLGLKRLRADLLKSVNISVPILKGQDREKKEEEIRSRFAKYLPTVLFEKLKIDVHNIHDKEYLHMRVMDIIGGSEKLTLTLDKGMDSLEPHKADNDKYATATRTYAVVAYGS</sequence>
<dbReference type="RefSeq" id="WP_183360025.1">
    <property type="nucleotide sequence ID" value="NZ_BLXZ01000002.1"/>
</dbReference>